<keyword evidence="2" id="KW-0472">Membrane</keyword>
<gene>
    <name evidence="3" type="ORF">QFZ53_000403</name>
</gene>
<feature type="transmembrane region" description="Helical" evidence="2">
    <location>
        <begin position="17"/>
        <end position="36"/>
    </location>
</feature>
<feature type="region of interest" description="Disordered" evidence="1">
    <location>
        <begin position="70"/>
        <end position="103"/>
    </location>
</feature>
<name>A0AAW8ESD7_9MICO</name>
<keyword evidence="4" id="KW-1185">Reference proteome</keyword>
<evidence type="ECO:0000256" key="1">
    <source>
        <dbReference type="SAM" id="MobiDB-lite"/>
    </source>
</evidence>
<protein>
    <submittedName>
        <fullName evidence="3">LPXTG-motif cell wall-anchored protein</fullName>
    </submittedName>
</protein>
<evidence type="ECO:0000313" key="4">
    <source>
        <dbReference type="Proteomes" id="UP001244427"/>
    </source>
</evidence>
<accession>A0AAW8ESD7</accession>
<organism evidence="3 4">
    <name type="scientific">Microbacterium natoriense</name>
    <dbReference type="NCBI Taxonomy" id="284570"/>
    <lineage>
        <taxon>Bacteria</taxon>
        <taxon>Bacillati</taxon>
        <taxon>Actinomycetota</taxon>
        <taxon>Actinomycetes</taxon>
        <taxon>Micrococcales</taxon>
        <taxon>Microbacteriaceae</taxon>
        <taxon>Microbacterium</taxon>
    </lineage>
</organism>
<feature type="transmembrane region" description="Helical" evidence="2">
    <location>
        <begin position="43"/>
        <end position="65"/>
    </location>
</feature>
<comment type="caution">
    <text evidence="3">The sequence shown here is derived from an EMBL/GenBank/DDBJ whole genome shotgun (WGS) entry which is preliminary data.</text>
</comment>
<dbReference type="EMBL" id="JAUSXV010000001">
    <property type="protein sequence ID" value="MDQ0646207.1"/>
    <property type="molecule type" value="Genomic_DNA"/>
</dbReference>
<evidence type="ECO:0000313" key="3">
    <source>
        <dbReference type="EMBL" id="MDQ0646207.1"/>
    </source>
</evidence>
<keyword evidence="2" id="KW-0812">Transmembrane</keyword>
<keyword evidence="2" id="KW-1133">Transmembrane helix</keyword>
<proteinExistence type="predicted"/>
<dbReference type="AlphaFoldDB" id="A0AAW8ESD7"/>
<sequence length="223" mass="22929">MENCTPMLAETGADGRVLILVGVITLLAGLAAILLARRSKHAGLLASGLVLAIVTATALITPTVASASAECDPSTVSMPSPTASAPVTPDAPTEAPVPTDPPAPVTPVCPAAGELTSLPAGQFIAWAPITVEDPTDVPGDSPWEWAKVYEGGISGYTWYVTSDSGTRSEDCGGMPLTNGECTPYPAEVHFNNVVWQPIDETTTEWMVWGSGYSDGCRGSSGVA</sequence>
<evidence type="ECO:0000256" key="2">
    <source>
        <dbReference type="SAM" id="Phobius"/>
    </source>
</evidence>
<dbReference type="NCBIfam" id="TIGR01167">
    <property type="entry name" value="LPXTG_anchor"/>
    <property type="match status" value="1"/>
</dbReference>
<feature type="compositionally biased region" description="Low complexity" evidence="1">
    <location>
        <begin position="85"/>
        <end position="97"/>
    </location>
</feature>
<dbReference type="Proteomes" id="UP001244427">
    <property type="component" value="Unassembled WGS sequence"/>
</dbReference>
<feature type="compositionally biased region" description="Polar residues" evidence="1">
    <location>
        <begin position="74"/>
        <end position="83"/>
    </location>
</feature>
<reference evidence="3 4" key="1">
    <citation type="submission" date="2023-07" db="EMBL/GenBank/DDBJ databases">
        <title>Comparative genomics of wheat-associated soil bacteria to identify genetic determinants of phenazine resistance.</title>
        <authorList>
            <person name="Mouncey N."/>
        </authorList>
    </citation>
    <scope>NUCLEOTIDE SEQUENCE [LARGE SCALE GENOMIC DNA]</scope>
    <source>
        <strain evidence="3 4">W4I9-1</strain>
    </source>
</reference>